<dbReference type="PANTHER" id="PTHR45786">
    <property type="entry name" value="DNA BINDING PROTEIN-LIKE"/>
    <property type="match status" value="1"/>
</dbReference>
<dbReference type="PROSITE" id="PS51257">
    <property type="entry name" value="PROKAR_LIPOPROTEIN"/>
    <property type="match status" value="1"/>
</dbReference>
<evidence type="ECO:0000313" key="3">
    <source>
        <dbReference type="Proteomes" id="UP001177003"/>
    </source>
</evidence>
<reference evidence="2" key="1">
    <citation type="submission" date="2023-04" db="EMBL/GenBank/DDBJ databases">
        <authorList>
            <person name="Vijverberg K."/>
            <person name="Xiong W."/>
            <person name="Schranz E."/>
        </authorList>
    </citation>
    <scope>NUCLEOTIDE SEQUENCE</scope>
</reference>
<dbReference type="EMBL" id="OX465084">
    <property type="protein sequence ID" value="CAI9296957.1"/>
    <property type="molecule type" value="Genomic_DNA"/>
</dbReference>
<dbReference type="Proteomes" id="UP001177003">
    <property type="component" value="Chromosome 8"/>
</dbReference>
<dbReference type="Pfam" id="PF14214">
    <property type="entry name" value="Helitron_like_N"/>
    <property type="match status" value="1"/>
</dbReference>
<dbReference type="AlphaFoldDB" id="A0AA35ZSB9"/>
<gene>
    <name evidence="2" type="ORF">LSALG_LOCUS35795</name>
</gene>
<organism evidence="2 3">
    <name type="scientific">Lactuca saligna</name>
    <name type="common">Willowleaf lettuce</name>
    <dbReference type="NCBI Taxonomy" id="75948"/>
    <lineage>
        <taxon>Eukaryota</taxon>
        <taxon>Viridiplantae</taxon>
        <taxon>Streptophyta</taxon>
        <taxon>Embryophyta</taxon>
        <taxon>Tracheophyta</taxon>
        <taxon>Spermatophyta</taxon>
        <taxon>Magnoliopsida</taxon>
        <taxon>eudicotyledons</taxon>
        <taxon>Gunneridae</taxon>
        <taxon>Pentapetalae</taxon>
        <taxon>asterids</taxon>
        <taxon>campanulids</taxon>
        <taxon>Asterales</taxon>
        <taxon>Asteraceae</taxon>
        <taxon>Cichorioideae</taxon>
        <taxon>Cichorieae</taxon>
        <taxon>Lactucinae</taxon>
        <taxon>Lactuca</taxon>
    </lineage>
</organism>
<evidence type="ECO:0000259" key="1">
    <source>
        <dbReference type="Pfam" id="PF14214"/>
    </source>
</evidence>
<accession>A0AA35ZSB9</accession>
<feature type="domain" description="Helitron helicase-like" evidence="1">
    <location>
        <begin position="82"/>
        <end position="246"/>
    </location>
</feature>
<name>A0AA35ZSB9_LACSI</name>
<dbReference type="PANTHER" id="PTHR45786:SF78">
    <property type="entry name" value="ATP-DEPENDENT DNA HELICASE"/>
    <property type="match status" value="1"/>
</dbReference>
<sequence length="290" mass="33386">MRRITNGEGCSQPTTLTSCITMETNETNINEDSSVAGIWVVGNDNITAYKRSIIVYGRSNYSTEIQPHFGCYAPLSYPLFFFPMGIFQQFSEDAYIKIETTRLVFVEKNQTKIRADLYQGVVDYFNVGEAQPSRVGQRVVLLASFIGGPCDMQRRFLDAMTLVQDDGRPDIFLTMTCNPKWTEIDDELLPRQSAQDRPDLVARVFHAKLEDLKVQLFQRHIIGVLGSYVYVIEFQKRGLPHAHFLLIMTPRYKMNNPDDYDKLVCAKIPDPIRFPEMHDLIKSHMMHSLW</sequence>
<protein>
    <recommendedName>
        <fullName evidence="1">Helitron helicase-like domain-containing protein</fullName>
    </recommendedName>
</protein>
<evidence type="ECO:0000313" key="2">
    <source>
        <dbReference type="EMBL" id="CAI9296957.1"/>
    </source>
</evidence>
<proteinExistence type="predicted"/>
<keyword evidence="3" id="KW-1185">Reference proteome</keyword>
<dbReference type="InterPro" id="IPR025476">
    <property type="entry name" value="Helitron_helicase-like"/>
</dbReference>